<dbReference type="KEGG" id="aqu:100637029"/>
<organism evidence="3">
    <name type="scientific">Amphimedon queenslandica</name>
    <name type="common">Sponge</name>
    <dbReference type="NCBI Taxonomy" id="400682"/>
    <lineage>
        <taxon>Eukaryota</taxon>
        <taxon>Metazoa</taxon>
        <taxon>Porifera</taxon>
        <taxon>Demospongiae</taxon>
        <taxon>Heteroscleromorpha</taxon>
        <taxon>Haplosclerida</taxon>
        <taxon>Niphatidae</taxon>
        <taxon>Amphimedon</taxon>
    </lineage>
</organism>
<evidence type="ECO:0000313" key="4">
    <source>
        <dbReference type="Proteomes" id="UP000007879"/>
    </source>
</evidence>
<reference evidence="3" key="2">
    <citation type="submission" date="2017-05" db="UniProtKB">
        <authorList>
            <consortium name="EnsemblMetazoa"/>
        </authorList>
    </citation>
    <scope>IDENTIFICATION</scope>
</reference>
<dbReference type="PANTHER" id="PTHR13136">
    <property type="entry name" value="TESTIS DEVELOPMENT PROTEIN PRTD"/>
    <property type="match status" value="1"/>
</dbReference>
<dbReference type="InterPro" id="IPR056519">
    <property type="entry name" value="KANSL3_1st"/>
</dbReference>
<dbReference type="AlphaFoldDB" id="A0A1X7VKS3"/>
<feature type="compositionally biased region" description="Basic and acidic residues" evidence="1">
    <location>
        <begin position="42"/>
        <end position="68"/>
    </location>
</feature>
<dbReference type="GO" id="GO:0044545">
    <property type="term" value="C:NSL complex"/>
    <property type="evidence" value="ECO:0007669"/>
    <property type="project" value="TreeGrafter"/>
</dbReference>
<dbReference type="InterPro" id="IPR026555">
    <property type="entry name" value="NSL3/Tex30"/>
</dbReference>
<dbReference type="PANTHER" id="PTHR13136:SF16">
    <property type="entry name" value="KAT8 REGULATORY NSL COMPLEX SUBUNIT 3"/>
    <property type="match status" value="1"/>
</dbReference>
<dbReference type="InParanoid" id="A0A1X7VKS3"/>
<name>A0A1X7VKS3_AMPQE</name>
<feature type="compositionally biased region" description="Acidic residues" evidence="1">
    <location>
        <begin position="69"/>
        <end position="78"/>
    </location>
</feature>
<dbReference type="OrthoDB" id="6415022at2759"/>
<evidence type="ECO:0000259" key="2">
    <source>
        <dbReference type="Pfam" id="PF23154"/>
    </source>
</evidence>
<dbReference type="STRING" id="400682.A0A1X7VKS3"/>
<feature type="compositionally biased region" description="Polar residues" evidence="1">
    <location>
        <begin position="575"/>
        <end position="585"/>
    </location>
</feature>
<dbReference type="Pfam" id="PF23154">
    <property type="entry name" value="KANSL3_1st"/>
    <property type="match status" value="1"/>
</dbReference>
<dbReference type="EnsemblMetazoa" id="Aqu2.1.40642_001">
    <property type="protein sequence ID" value="Aqu2.1.40642_001"/>
    <property type="gene ID" value="Aqu2.1.40642"/>
</dbReference>
<protein>
    <recommendedName>
        <fullName evidence="2">KANSL3 helical domain-containing protein</fullName>
    </recommendedName>
</protein>
<feature type="region of interest" description="Disordered" evidence="1">
    <location>
        <begin position="36"/>
        <end position="78"/>
    </location>
</feature>
<sequence length="662" mass="73373">MAASSWDQIASEHCYPKLMAHWSSITQSLPTFHLFKPNEGAGPREEPLKTIKEEDTSQSVVKEEKEPDINSDGDDDDMEIDVVGVADTPSRPYNYHKVKNIMNECYQHMNLIRLPLENNDLELEKVFSDANYQQQNLLSKCLQVFRDDQLARLSFSGSQEEAIQRRLSNDTASKKIRKIFADIKWDPQLTQWLHRTLIRVLDDDMLPIYLDVLQVLKTNCPGLVEQMIHIGLGGDGVNEALKLLLKRPWNPSIGMTNIDKQLHFDPSPLFVTVPHSTAPLGSRRLRLFQSQFNAFGKVFPVIVQDNKADTGQRTSFRESVENIVQCTLQRVQELKEQFSSRPIILVSWSTSCRIACKVAEVERVACLVNLGLVIDGLDYSWTLSSDPFLNCTTPSIFIIGENSPDRTKETYVEELRSRMKTRTSLVVMHGGDDQLRLTSNDKLSYLITQGMIDRILIDKIYEFFIYCLPSSLSLDIKIPRKRKSGSSEEPSNSFLSSSVPNSPIVLTATAPAGPDDATRLSSLSSNPLVMRSLLGGGVKTAGMGMARSSGATPLLPSTKAPRIGRPPKLGRPRSKSSSETKSLGTTKVKGSSNISSRSRSKSGEVEPPPSPQSPPIASPANGNNSNNASPDTLLSLTKKHLCPILPITPPKPSLLIPPDTDK</sequence>
<dbReference type="InterPro" id="IPR029058">
    <property type="entry name" value="AB_hydrolase_fold"/>
</dbReference>
<evidence type="ECO:0000256" key="1">
    <source>
        <dbReference type="SAM" id="MobiDB-lite"/>
    </source>
</evidence>
<feature type="domain" description="KANSL3 helical" evidence="2">
    <location>
        <begin position="121"/>
        <end position="228"/>
    </location>
</feature>
<proteinExistence type="predicted"/>
<dbReference type="GO" id="GO:0045944">
    <property type="term" value="P:positive regulation of transcription by RNA polymerase II"/>
    <property type="evidence" value="ECO:0007669"/>
    <property type="project" value="TreeGrafter"/>
</dbReference>
<feature type="compositionally biased region" description="Low complexity" evidence="1">
    <location>
        <begin position="618"/>
        <end position="630"/>
    </location>
</feature>
<feature type="region of interest" description="Disordered" evidence="1">
    <location>
        <begin position="540"/>
        <end position="634"/>
    </location>
</feature>
<dbReference type="SUPFAM" id="SSF53474">
    <property type="entry name" value="alpha/beta-Hydrolases"/>
    <property type="match status" value="1"/>
</dbReference>
<reference evidence="4" key="1">
    <citation type="journal article" date="2010" name="Nature">
        <title>The Amphimedon queenslandica genome and the evolution of animal complexity.</title>
        <authorList>
            <person name="Srivastava M."/>
            <person name="Simakov O."/>
            <person name="Chapman J."/>
            <person name="Fahey B."/>
            <person name="Gauthier M.E."/>
            <person name="Mitros T."/>
            <person name="Richards G.S."/>
            <person name="Conaco C."/>
            <person name="Dacre M."/>
            <person name="Hellsten U."/>
            <person name="Larroux C."/>
            <person name="Putnam N.H."/>
            <person name="Stanke M."/>
            <person name="Adamska M."/>
            <person name="Darling A."/>
            <person name="Degnan S.M."/>
            <person name="Oakley T.H."/>
            <person name="Plachetzki D.C."/>
            <person name="Zhai Y."/>
            <person name="Adamski M."/>
            <person name="Calcino A."/>
            <person name="Cummins S.F."/>
            <person name="Goodstein D.M."/>
            <person name="Harris C."/>
            <person name="Jackson D.J."/>
            <person name="Leys S.P."/>
            <person name="Shu S."/>
            <person name="Woodcroft B.J."/>
            <person name="Vervoort M."/>
            <person name="Kosik K.S."/>
            <person name="Manning G."/>
            <person name="Degnan B.M."/>
            <person name="Rokhsar D.S."/>
        </authorList>
    </citation>
    <scope>NUCLEOTIDE SEQUENCE [LARGE SCALE GENOMIC DNA]</scope>
</reference>
<feature type="compositionally biased region" description="Pro residues" evidence="1">
    <location>
        <begin position="606"/>
        <end position="617"/>
    </location>
</feature>
<gene>
    <name evidence="3" type="primary">100637029</name>
</gene>
<feature type="region of interest" description="Disordered" evidence="1">
    <location>
        <begin position="643"/>
        <end position="662"/>
    </location>
</feature>
<dbReference type="Proteomes" id="UP000007879">
    <property type="component" value="Unassembled WGS sequence"/>
</dbReference>
<accession>A0A1X7VKS3</accession>
<evidence type="ECO:0000313" key="3">
    <source>
        <dbReference type="EnsemblMetazoa" id="Aqu2.1.40642_001"/>
    </source>
</evidence>
<dbReference type="EnsemblMetazoa" id="XM_020008809.1">
    <property type="protein sequence ID" value="XP_019864368.1"/>
    <property type="gene ID" value="LOC100637029"/>
</dbReference>
<keyword evidence="4" id="KW-1185">Reference proteome</keyword>